<keyword evidence="2" id="KW-0732">Signal</keyword>
<organism evidence="3 4">
    <name type="scientific">Providencia alcalifaciens</name>
    <dbReference type="NCBI Taxonomy" id="126385"/>
    <lineage>
        <taxon>Bacteria</taxon>
        <taxon>Pseudomonadati</taxon>
        <taxon>Pseudomonadota</taxon>
        <taxon>Gammaproteobacteria</taxon>
        <taxon>Enterobacterales</taxon>
        <taxon>Morganellaceae</taxon>
        <taxon>Providencia</taxon>
    </lineage>
</organism>
<evidence type="ECO:0000256" key="2">
    <source>
        <dbReference type="SAM" id="SignalP"/>
    </source>
</evidence>
<accession>A0AAW9V7L3</accession>
<proteinExistence type="predicted"/>
<evidence type="ECO:0000256" key="1">
    <source>
        <dbReference type="SAM" id="MobiDB-lite"/>
    </source>
</evidence>
<feature type="signal peptide" evidence="2">
    <location>
        <begin position="1"/>
        <end position="24"/>
    </location>
</feature>
<evidence type="ECO:0000313" key="4">
    <source>
        <dbReference type="Proteomes" id="UP000449944"/>
    </source>
</evidence>
<feature type="region of interest" description="Disordered" evidence="1">
    <location>
        <begin position="87"/>
        <end position="111"/>
    </location>
</feature>
<dbReference type="EMBL" id="WLUB01000015">
    <property type="protein sequence ID" value="MTC33672.1"/>
    <property type="molecule type" value="Genomic_DNA"/>
</dbReference>
<gene>
    <name evidence="3" type="ORF">GKR67_03485</name>
</gene>
<feature type="non-terminal residue" evidence="3">
    <location>
        <position position="478"/>
    </location>
</feature>
<feature type="compositionally biased region" description="Polar residues" evidence="1">
    <location>
        <begin position="98"/>
        <end position="111"/>
    </location>
</feature>
<feature type="compositionally biased region" description="Basic and acidic residues" evidence="1">
    <location>
        <begin position="456"/>
        <end position="470"/>
    </location>
</feature>
<reference evidence="3 4" key="1">
    <citation type="submission" date="2019-10" db="EMBL/GenBank/DDBJ databases">
        <title>Comparative genomic analysis of Providencia.</title>
        <authorList>
            <person name="Yuan C."/>
            <person name="Wei Y."/>
            <person name="Yin Z."/>
        </authorList>
    </citation>
    <scope>NUCLEOTIDE SEQUENCE [LARGE SCALE GENOMIC DNA]</scope>
    <source>
        <strain evidence="4">wls1934</strain>
    </source>
</reference>
<feature type="chain" id="PRO_5043342608" evidence="2">
    <location>
        <begin position="25"/>
        <end position="478"/>
    </location>
</feature>
<name>A0AAW9V7L3_9GAMM</name>
<evidence type="ECO:0000313" key="3">
    <source>
        <dbReference type="EMBL" id="MTC33672.1"/>
    </source>
</evidence>
<protein>
    <submittedName>
        <fullName evidence="3">Uncharacterized protein</fullName>
    </submittedName>
</protein>
<dbReference type="Proteomes" id="UP000449944">
    <property type="component" value="Unassembled WGS sequence"/>
</dbReference>
<feature type="region of interest" description="Disordered" evidence="1">
    <location>
        <begin position="451"/>
        <end position="478"/>
    </location>
</feature>
<dbReference type="Gene3D" id="1.10.287.1490">
    <property type="match status" value="1"/>
</dbReference>
<dbReference type="AlphaFoldDB" id="A0AAW9V7L3"/>
<comment type="caution">
    <text evidence="3">The sequence shown here is derived from an EMBL/GenBank/DDBJ whole genome shotgun (WGS) entry which is preliminary data.</text>
</comment>
<sequence>MRLNLRLCVSLALFSTCFSSASYADRFNNVIDDFDTYLQSENEGQKPKPRPIEVPLSVKSQAQGYDVLSTLSPVPLPKENRQVKTVNARNTKEKKATQHVSNTVTVSHSQNTTAPVTATVQTQVEPKTQPQVTEPVTPPVTEVCVLPTEPSSYQPTSSYLLQSNQWNPKYLAKDFAKYQVIIDPLGLYSSDFTKKAGADNAAYLAQLANLIEQQQLKSLYRLGIAQGVGELIAYNKLLTDGQLVNKLTNYNKSIAELNRIIAEKQSTINQLSEEITANKLKIDQLQNVVKSVDNKVVIDELNNELTKSKGAVAEKQASLEALAKQNDQSLETIKKLEKQLNDGLVDVANTKKQLTEKDKQVTDAHQRIDQLTAEIAKLQSDAKQQLESSGNTDEQLKTLSANLLTQETLLKQREDELKQVQSQKNDVQSALKQQQDAIKQLEQQNQQLAEQMKQQLTDKDKQVTDAHQRIDQLTAEIA</sequence>
<dbReference type="RefSeq" id="WP_154630499.1">
    <property type="nucleotide sequence ID" value="NZ_WLTX01000012.1"/>
</dbReference>